<name>A0AAN8XE46_HALRR</name>
<organism evidence="2 3">
    <name type="scientific">Halocaridina rubra</name>
    <name type="common">Hawaiian red shrimp</name>
    <dbReference type="NCBI Taxonomy" id="373956"/>
    <lineage>
        <taxon>Eukaryota</taxon>
        <taxon>Metazoa</taxon>
        <taxon>Ecdysozoa</taxon>
        <taxon>Arthropoda</taxon>
        <taxon>Crustacea</taxon>
        <taxon>Multicrustacea</taxon>
        <taxon>Malacostraca</taxon>
        <taxon>Eumalacostraca</taxon>
        <taxon>Eucarida</taxon>
        <taxon>Decapoda</taxon>
        <taxon>Pleocyemata</taxon>
        <taxon>Caridea</taxon>
        <taxon>Atyoidea</taxon>
        <taxon>Atyidae</taxon>
        <taxon>Halocaridina</taxon>
    </lineage>
</organism>
<proteinExistence type="predicted"/>
<dbReference type="GO" id="GO:0015631">
    <property type="term" value="F:tubulin binding"/>
    <property type="evidence" value="ECO:0007669"/>
    <property type="project" value="InterPro"/>
</dbReference>
<sequence length="449" mass="51697">MVIIGSSPQEHLAWIFTLDASVYSNEPYFSLVQRLEEDVNVNSYIVNEKLPKEVVSKQRRVAILQRVAAQPAMGQHELDSVNKQIRALTAEINNLNEARMKEVEEDDSPESKVGKLSFFRQNAAIISRKKEQTAERLNDLRGELVSLQEDIKEKQEQLKQFTGEHVLRGEEFKRYVNKLRGKSSVYKMKRAELSELRAEFGVLSRTEEILKAKDAQVLDKLNALEAEMGITGFREAQETMEKVSSMKTEVDERKGQTLEEMSGMVMELNHKIAERKARLAPIIKELRPLRQKLQDFNVDYNEKKHTYDSVAAGLDTNMAKLEQDVKGMRDEILKAETKYNLSFAEREILLYKQHEASEEIKLYLSSDPQDRKKSRREQLMAHINEQEKLARALREEQKVVKDMVQSSAKQLLMWQDVVKLLEVKKKSLDALRNGSMVTRNSGGEALVLM</sequence>
<dbReference type="GO" id="GO:0042073">
    <property type="term" value="P:intraciliary transport"/>
    <property type="evidence" value="ECO:0007669"/>
    <property type="project" value="InterPro"/>
</dbReference>
<evidence type="ECO:0000256" key="1">
    <source>
        <dbReference type="SAM" id="Coils"/>
    </source>
</evidence>
<protein>
    <submittedName>
        <fullName evidence="2">Intraflagellar transport protein 81</fullName>
    </submittedName>
</protein>
<feature type="coiled-coil region" evidence="1">
    <location>
        <begin position="311"/>
        <end position="338"/>
    </location>
</feature>
<evidence type="ECO:0000313" key="2">
    <source>
        <dbReference type="EMBL" id="KAK7081176.1"/>
    </source>
</evidence>
<dbReference type="PANTHER" id="PTHR15614">
    <property type="entry name" value="INTRAFLAGELLAR TRANSPORT PROTEIN 81 HOMOLOG"/>
    <property type="match status" value="1"/>
</dbReference>
<feature type="coiled-coil region" evidence="1">
    <location>
        <begin position="130"/>
        <end position="164"/>
    </location>
</feature>
<dbReference type="PANTHER" id="PTHR15614:SF2">
    <property type="entry name" value="INTRAFLAGELLAR TRANSPORT PROTEIN 81 HOMOLOG"/>
    <property type="match status" value="1"/>
</dbReference>
<dbReference type="EMBL" id="JAXCGZ010005686">
    <property type="protein sequence ID" value="KAK7081176.1"/>
    <property type="molecule type" value="Genomic_DNA"/>
</dbReference>
<dbReference type="Proteomes" id="UP001381693">
    <property type="component" value="Unassembled WGS sequence"/>
</dbReference>
<dbReference type="InterPro" id="IPR029600">
    <property type="entry name" value="IFT81"/>
</dbReference>
<gene>
    <name evidence="2" type="primary">IFT81</name>
    <name evidence="2" type="ORF">SK128_010224</name>
</gene>
<feature type="coiled-coil region" evidence="1">
    <location>
        <begin position="78"/>
        <end position="105"/>
    </location>
</feature>
<keyword evidence="1" id="KW-0175">Coiled coil</keyword>
<comment type="caution">
    <text evidence="2">The sequence shown here is derived from an EMBL/GenBank/DDBJ whole genome shotgun (WGS) entry which is preliminary data.</text>
</comment>
<dbReference type="GO" id="GO:0036064">
    <property type="term" value="C:ciliary basal body"/>
    <property type="evidence" value="ECO:0007669"/>
    <property type="project" value="TreeGrafter"/>
</dbReference>
<accession>A0AAN8XE46</accession>
<dbReference type="AlphaFoldDB" id="A0AAN8XE46"/>
<dbReference type="GO" id="GO:0030992">
    <property type="term" value="C:intraciliary transport particle B"/>
    <property type="evidence" value="ECO:0007669"/>
    <property type="project" value="InterPro"/>
</dbReference>
<keyword evidence="3" id="KW-1185">Reference proteome</keyword>
<evidence type="ECO:0000313" key="3">
    <source>
        <dbReference type="Proteomes" id="UP001381693"/>
    </source>
</evidence>
<reference evidence="2 3" key="1">
    <citation type="submission" date="2023-11" db="EMBL/GenBank/DDBJ databases">
        <title>Halocaridina rubra genome assembly.</title>
        <authorList>
            <person name="Smith C."/>
        </authorList>
    </citation>
    <scope>NUCLEOTIDE SEQUENCE [LARGE SCALE GENOMIC DNA]</scope>
    <source>
        <strain evidence="2">EP-1</strain>
        <tissue evidence="2">Whole</tissue>
    </source>
</reference>
<dbReference type="GO" id="GO:0060271">
    <property type="term" value="P:cilium assembly"/>
    <property type="evidence" value="ECO:0007669"/>
    <property type="project" value="InterPro"/>
</dbReference>